<dbReference type="SUPFAM" id="SSF54427">
    <property type="entry name" value="NTF2-like"/>
    <property type="match status" value="1"/>
</dbReference>
<reference evidence="2 3" key="1">
    <citation type="submission" date="2024-09" db="EMBL/GenBank/DDBJ databases">
        <authorList>
            <person name="D'Angelo T."/>
        </authorList>
    </citation>
    <scope>NUCLEOTIDE SEQUENCE [LARGE SCALE GENOMIC DNA]</scope>
    <source>
        <strain evidence="2">SAG AM-311-F02</strain>
    </source>
</reference>
<evidence type="ECO:0000313" key="2">
    <source>
        <dbReference type="EMBL" id="MFC1799397.1"/>
    </source>
</evidence>
<proteinExistence type="predicted"/>
<dbReference type="InterPro" id="IPR032710">
    <property type="entry name" value="NTF2-like_dom_sf"/>
</dbReference>
<gene>
    <name evidence="2" type="ORF">ACFL2Z_00585</name>
</gene>
<dbReference type="Proteomes" id="UP001594288">
    <property type="component" value="Unassembled WGS sequence"/>
</dbReference>
<accession>A0ABV6YMU6</accession>
<dbReference type="EMBL" id="JBHPEI010000004">
    <property type="protein sequence ID" value="MFC1799397.1"/>
    <property type="molecule type" value="Genomic_DNA"/>
</dbReference>
<keyword evidence="3" id="KW-1185">Reference proteome</keyword>
<dbReference type="Pfam" id="PF14534">
    <property type="entry name" value="DUF4440"/>
    <property type="match status" value="1"/>
</dbReference>
<dbReference type="InterPro" id="IPR027843">
    <property type="entry name" value="DUF4440"/>
</dbReference>
<protein>
    <submittedName>
        <fullName evidence="2">DUF4440 domain-containing protein</fullName>
    </submittedName>
</protein>
<dbReference type="Gene3D" id="3.10.450.50">
    <property type="match status" value="1"/>
</dbReference>
<feature type="domain" description="DUF4440" evidence="1">
    <location>
        <begin position="40"/>
        <end position="139"/>
    </location>
</feature>
<sequence>MKVSLRYSVLFLAAVTLLSCQTPETEVDQEAMHSDLKQEIASQWRLFFDAWVEGDGTKCASFFCEDGMHFRPGAEIDTGREEIGGTFSAILSSYKVEYCNQTTLEIEVCANNIIEYGVYEQKWAQSDQVTKGGYFAVWKDCEKDSLKISRLIFN</sequence>
<comment type="caution">
    <text evidence="2">The sequence shown here is derived from an EMBL/GenBank/DDBJ whole genome shotgun (WGS) entry which is preliminary data.</text>
</comment>
<organism evidence="2 3">
    <name type="scientific">Eiseniibacteriota bacterium</name>
    <dbReference type="NCBI Taxonomy" id="2212470"/>
    <lineage>
        <taxon>Bacteria</taxon>
        <taxon>Candidatus Eiseniibacteriota</taxon>
    </lineage>
</organism>
<evidence type="ECO:0000259" key="1">
    <source>
        <dbReference type="Pfam" id="PF14534"/>
    </source>
</evidence>
<name>A0ABV6YMU6_UNCEI</name>
<dbReference type="PROSITE" id="PS51257">
    <property type="entry name" value="PROKAR_LIPOPROTEIN"/>
    <property type="match status" value="1"/>
</dbReference>
<evidence type="ECO:0000313" key="3">
    <source>
        <dbReference type="Proteomes" id="UP001594288"/>
    </source>
</evidence>